<dbReference type="SUPFAM" id="SSF53448">
    <property type="entry name" value="Nucleotide-diphospho-sugar transferases"/>
    <property type="match status" value="1"/>
</dbReference>
<evidence type="ECO:0000256" key="3">
    <source>
        <dbReference type="ARBA" id="ARBA00006739"/>
    </source>
</evidence>
<reference evidence="15" key="1">
    <citation type="submission" date="2017-09" db="EMBL/GenBank/DDBJ databases">
        <title>Depth-based differentiation of microbial function through sediment-hosted aquifers and enrichment of novel symbionts in the deep terrestrial subsurface.</title>
        <authorList>
            <person name="Probst A.J."/>
            <person name="Ladd B."/>
            <person name="Jarett J.K."/>
            <person name="Geller-Mcgrath D.E."/>
            <person name="Sieber C.M.K."/>
            <person name="Emerson J.B."/>
            <person name="Anantharaman K."/>
            <person name="Thomas B.C."/>
            <person name="Malmstrom R."/>
            <person name="Stieglmeier M."/>
            <person name="Klingl A."/>
            <person name="Woyke T."/>
            <person name="Ryan C.M."/>
            <person name="Banfield J.F."/>
        </authorList>
    </citation>
    <scope>NUCLEOTIDE SEQUENCE [LARGE SCALE GENOMIC DNA]</scope>
</reference>
<dbReference type="PANTHER" id="PTHR10859">
    <property type="entry name" value="GLYCOSYL TRANSFERASE"/>
    <property type="match status" value="1"/>
</dbReference>
<accession>A0A2H0WXD4</accession>
<dbReference type="PANTHER" id="PTHR10859:SF91">
    <property type="entry name" value="DOLICHYL-PHOSPHATE BETA-GLUCOSYLTRANSFERASE"/>
    <property type="match status" value="1"/>
</dbReference>
<keyword evidence="11" id="KW-0472">Membrane</keyword>
<dbReference type="EC" id="2.4.1.117" evidence="4"/>
<dbReference type="Gene3D" id="3.90.550.10">
    <property type="entry name" value="Spore Coat Polysaccharide Biosynthesis Protein SpsA, Chain A"/>
    <property type="match status" value="1"/>
</dbReference>
<protein>
    <recommendedName>
        <fullName evidence="4">dolichyl-phosphate beta-glucosyltransferase</fullName>
        <ecNumber evidence="4">2.4.1.117</ecNumber>
    </recommendedName>
</protein>
<evidence type="ECO:0000313" key="15">
    <source>
        <dbReference type="Proteomes" id="UP000229675"/>
    </source>
</evidence>
<comment type="pathway">
    <text evidence="2">Protein modification; protein glycosylation.</text>
</comment>
<evidence type="ECO:0000256" key="6">
    <source>
        <dbReference type="ARBA" id="ARBA00022679"/>
    </source>
</evidence>
<proteinExistence type="inferred from homology"/>
<evidence type="ECO:0000256" key="12">
    <source>
        <dbReference type="ARBA" id="ARBA00045097"/>
    </source>
</evidence>
<evidence type="ECO:0000313" key="14">
    <source>
        <dbReference type="EMBL" id="PIS17323.1"/>
    </source>
</evidence>
<comment type="similarity">
    <text evidence="3">Belongs to the glycosyltransferase 2 family.</text>
</comment>
<organism evidence="14 15">
    <name type="scientific">Candidatus Nealsonbacteria bacterium CG09_land_8_20_14_0_10_42_14</name>
    <dbReference type="NCBI Taxonomy" id="1974707"/>
    <lineage>
        <taxon>Bacteria</taxon>
        <taxon>Candidatus Nealsoniibacteriota</taxon>
    </lineage>
</organism>
<keyword evidence="5" id="KW-0328">Glycosyltransferase</keyword>
<evidence type="ECO:0000256" key="9">
    <source>
        <dbReference type="ARBA" id="ARBA00022968"/>
    </source>
</evidence>
<comment type="caution">
    <text evidence="14">The sequence shown here is derived from an EMBL/GenBank/DDBJ whole genome shotgun (WGS) entry which is preliminary data.</text>
</comment>
<dbReference type="EMBL" id="PEZD01000027">
    <property type="protein sequence ID" value="PIS17323.1"/>
    <property type="molecule type" value="Genomic_DNA"/>
</dbReference>
<comment type="catalytic activity">
    <reaction evidence="12">
        <text>a di-trans,poly-cis-dolichyl phosphate + UDP-alpha-D-glucose = a di-trans,poly-cis-dolichyl beta-D-glucosyl phosphate + UDP</text>
        <dbReference type="Rhea" id="RHEA:15401"/>
        <dbReference type="Rhea" id="RHEA-COMP:19498"/>
        <dbReference type="Rhea" id="RHEA-COMP:19502"/>
        <dbReference type="ChEBI" id="CHEBI:57525"/>
        <dbReference type="ChEBI" id="CHEBI:57683"/>
        <dbReference type="ChEBI" id="CHEBI:58223"/>
        <dbReference type="ChEBI" id="CHEBI:58885"/>
        <dbReference type="EC" id="2.4.1.117"/>
    </reaction>
    <physiologicalReaction direction="left-to-right" evidence="12">
        <dbReference type="Rhea" id="RHEA:15402"/>
    </physiologicalReaction>
</comment>
<evidence type="ECO:0000256" key="5">
    <source>
        <dbReference type="ARBA" id="ARBA00022676"/>
    </source>
</evidence>
<gene>
    <name evidence="14" type="ORF">COT59_01260</name>
</gene>
<name>A0A2H0WXD4_9BACT</name>
<evidence type="ECO:0000256" key="11">
    <source>
        <dbReference type="ARBA" id="ARBA00023136"/>
    </source>
</evidence>
<comment type="subcellular location">
    <subcellularLocation>
        <location evidence="1">Endoplasmic reticulum membrane</location>
        <topology evidence="1">Single-pass membrane protein</topology>
    </subcellularLocation>
</comment>
<evidence type="ECO:0000259" key="13">
    <source>
        <dbReference type="Pfam" id="PF00535"/>
    </source>
</evidence>
<dbReference type="GO" id="GO:0004581">
    <property type="term" value="F:dolichyl-phosphate beta-glucosyltransferase activity"/>
    <property type="evidence" value="ECO:0007669"/>
    <property type="project" value="UniProtKB-EC"/>
</dbReference>
<dbReference type="InterPro" id="IPR035518">
    <property type="entry name" value="DPG_synthase"/>
</dbReference>
<dbReference type="Proteomes" id="UP000229675">
    <property type="component" value="Unassembled WGS sequence"/>
</dbReference>
<dbReference type="GO" id="GO:0006487">
    <property type="term" value="P:protein N-linked glycosylation"/>
    <property type="evidence" value="ECO:0007669"/>
    <property type="project" value="TreeGrafter"/>
</dbReference>
<evidence type="ECO:0000256" key="1">
    <source>
        <dbReference type="ARBA" id="ARBA00004389"/>
    </source>
</evidence>
<dbReference type="AlphaFoldDB" id="A0A2H0WXD4"/>
<dbReference type="CDD" id="cd04188">
    <property type="entry name" value="DPG_synthase"/>
    <property type="match status" value="1"/>
</dbReference>
<evidence type="ECO:0000256" key="8">
    <source>
        <dbReference type="ARBA" id="ARBA00022824"/>
    </source>
</evidence>
<evidence type="ECO:0000256" key="7">
    <source>
        <dbReference type="ARBA" id="ARBA00022692"/>
    </source>
</evidence>
<evidence type="ECO:0000256" key="2">
    <source>
        <dbReference type="ARBA" id="ARBA00004922"/>
    </source>
</evidence>
<evidence type="ECO:0000256" key="10">
    <source>
        <dbReference type="ARBA" id="ARBA00022989"/>
    </source>
</evidence>
<dbReference type="InterPro" id="IPR029044">
    <property type="entry name" value="Nucleotide-diphossugar_trans"/>
</dbReference>
<sequence>MYLSVIIPAYNEERRLPQTLAEIDKYLGRQKYESEIIVVDGGSSDRTSEVVQSLTSGMKNLKLIEVKGCAGKGQAIKEGMFQAQGEFRLFTDADNSTSLDQIEKMWPEFKKGFDIVIGSRDIKGAVLDPPQPFLRKIILGGGFKLLRKIIIDFWSISDTQCGFKLFSARAAQDIFPRLTILGFSFDVEVLVLARELGYKFKEVPIRWINDPESKVKPKHIIKMLWEMIKIKLNLIKGIYG</sequence>
<keyword evidence="10" id="KW-1133">Transmembrane helix</keyword>
<dbReference type="InterPro" id="IPR001173">
    <property type="entry name" value="Glyco_trans_2-like"/>
</dbReference>
<dbReference type="Pfam" id="PF00535">
    <property type="entry name" value="Glycos_transf_2"/>
    <property type="match status" value="1"/>
</dbReference>
<keyword evidence="6" id="KW-0808">Transferase</keyword>
<keyword evidence="7" id="KW-0812">Transmembrane</keyword>
<keyword evidence="8" id="KW-0256">Endoplasmic reticulum</keyword>
<keyword evidence="9" id="KW-0735">Signal-anchor</keyword>
<feature type="domain" description="Glycosyltransferase 2-like" evidence="13">
    <location>
        <begin position="4"/>
        <end position="175"/>
    </location>
</feature>
<evidence type="ECO:0000256" key="4">
    <source>
        <dbReference type="ARBA" id="ARBA00012583"/>
    </source>
</evidence>